<evidence type="ECO:0000256" key="1">
    <source>
        <dbReference type="ARBA" id="ARBA00012513"/>
    </source>
</evidence>
<comment type="caution">
    <text evidence="9">The sequence shown here is derived from an EMBL/GenBank/DDBJ whole genome shotgun (WGS) entry which is preliminary data.</text>
</comment>
<dbReference type="InterPro" id="IPR008271">
    <property type="entry name" value="Ser/Thr_kinase_AS"/>
</dbReference>
<dbReference type="EC" id="2.7.11.1" evidence="1"/>
<dbReference type="Gene3D" id="3.30.200.20">
    <property type="entry name" value="Phosphorylase Kinase, domain 1"/>
    <property type="match status" value="1"/>
</dbReference>
<sequence>MNTIAVNSSYLLMCLNMLLCYALLGEQLEGLSMEKKLTGTQLGAFTVGKLIGDGGMGSVYLATHPERSDPLAIKVLLPQYAEDSEFRARFIREGQVLSELSHPNIIPVYFFGEDRGLLYFVMRYVSGKSLYELLLSRRFTPIAAWQILKPVAEALDYAHERSIIHRDIKPANILIEVQRVDGKLHNQVFLADFGLSKVLTWTALTTTGVSVGTPQYMSPEQVMDYPLTPASDVYSLAVVVYEMLLGRLPFYAKKPDQLAFRHIDTPPPAPSALHPEFPKPLEAVLLRALLKEPERRYQRAGDFAQAYAEAARQVGRERCAMQYYVGEPRHIR</sequence>
<evidence type="ECO:0000256" key="4">
    <source>
        <dbReference type="ARBA" id="ARBA00022777"/>
    </source>
</evidence>
<dbReference type="GO" id="GO:0005524">
    <property type="term" value="F:ATP binding"/>
    <property type="evidence" value="ECO:0007669"/>
    <property type="project" value="UniProtKB-UniRule"/>
</dbReference>
<keyword evidence="7" id="KW-1133">Transmembrane helix</keyword>
<reference evidence="9 10" key="1">
    <citation type="submission" date="2017-11" db="EMBL/GenBank/DDBJ databases">
        <title>Evolution of Phototrophy in the Chloroflexi Phylum Driven by Horizontal Gene Transfer.</title>
        <authorList>
            <person name="Ward L.M."/>
            <person name="Hemp J."/>
            <person name="Shih P.M."/>
            <person name="Mcglynn S.E."/>
            <person name="Fischer W."/>
        </authorList>
    </citation>
    <scope>NUCLEOTIDE SEQUENCE [LARGE SCALE GENOMIC DNA]</scope>
    <source>
        <strain evidence="9">CP1_1M</strain>
    </source>
</reference>
<feature type="domain" description="Protein kinase" evidence="8">
    <location>
        <begin position="45"/>
        <end position="308"/>
    </location>
</feature>
<evidence type="ECO:0000259" key="8">
    <source>
        <dbReference type="PROSITE" id="PS50011"/>
    </source>
</evidence>
<evidence type="ECO:0000256" key="5">
    <source>
        <dbReference type="ARBA" id="ARBA00022840"/>
    </source>
</evidence>
<proteinExistence type="predicted"/>
<dbReference type="InterPro" id="IPR011009">
    <property type="entry name" value="Kinase-like_dom_sf"/>
</dbReference>
<dbReference type="SUPFAM" id="SSF56112">
    <property type="entry name" value="Protein kinase-like (PK-like)"/>
    <property type="match status" value="1"/>
</dbReference>
<keyword evidence="4 9" id="KW-0418">Kinase</keyword>
<dbReference type="EMBL" id="PGTL01000040">
    <property type="protein sequence ID" value="PJF42018.1"/>
    <property type="molecule type" value="Genomic_DNA"/>
</dbReference>
<dbReference type="InterPro" id="IPR017441">
    <property type="entry name" value="Protein_kinase_ATP_BS"/>
</dbReference>
<keyword evidence="5 6" id="KW-0067">ATP-binding</keyword>
<keyword evidence="9" id="KW-0723">Serine/threonine-protein kinase</keyword>
<dbReference type="SMART" id="SM00220">
    <property type="entry name" value="S_TKc"/>
    <property type="match status" value="1"/>
</dbReference>
<dbReference type="PROSITE" id="PS00107">
    <property type="entry name" value="PROTEIN_KINASE_ATP"/>
    <property type="match status" value="1"/>
</dbReference>
<keyword evidence="3 6" id="KW-0547">Nucleotide-binding</keyword>
<dbReference type="PANTHER" id="PTHR43289:SF6">
    <property type="entry name" value="SERINE_THREONINE-PROTEIN KINASE NEKL-3"/>
    <property type="match status" value="1"/>
</dbReference>
<dbReference type="Gene3D" id="1.10.510.10">
    <property type="entry name" value="Transferase(Phosphotransferase) domain 1"/>
    <property type="match status" value="1"/>
</dbReference>
<dbReference type="PROSITE" id="PS00108">
    <property type="entry name" value="PROTEIN_KINASE_ST"/>
    <property type="match status" value="1"/>
</dbReference>
<evidence type="ECO:0000256" key="7">
    <source>
        <dbReference type="SAM" id="Phobius"/>
    </source>
</evidence>
<evidence type="ECO:0000256" key="6">
    <source>
        <dbReference type="PROSITE-ProRule" id="PRU10141"/>
    </source>
</evidence>
<feature type="binding site" evidence="6">
    <location>
        <position position="74"/>
    </location>
    <ligand>
        <name>ATP</name>
        <dbReference type="ChEBI" id="CHEBI:30616"/>
    </ligand>
</feature>
<dbReference type="CDD" id="cd14014">
    <property type="entry name" value="STKc_PknB_like"/>
    <property type="match status" value="1"/>
</dbReference>
<keyword evidence="7" id="KW-0472">Membrane</keyword>
<dbReference type="PANTHER" id="PTHR43289">
    <property type="entry name" value="MITOGEN-ACTIVATED PROTEIN KINASE KINASE KINASE 20-RELATED"/>
    <property type="match status" value="1"/>
</dbReference>
<dbReference type="InterPro" id="IPR000719">
    <property type="entry name" value="Prot_kinase_dom"/>
</dbReference>
<evidence type="ECO:0000256" key="3">
    <source>
        <dbReference type="ARBA" id="ARBA00022741"/>
    </source>
</evidence>
<organism evidence="9 10">
    <name type="scientific">Candidatus Thermofonsia Clade 1 bacterium</name>
    <dbReference type="NCBI Taxonomy" id="2364210"/>
    <lineage>
        <taxon>Bacteria</taxon>
        <taxon>Bacillati</taxon>
        <taxon>Chloroflexota</taxon>
        <taxon>Candidatus Thermofontia</taxon>
        <taxon>Candidatus Thermofonsia Clade 1</taxon>
    </lineage>
</organism>
<feature type="transmembrane region" description="Helical" evidence="7">
    <location>
        <begin position="6"/>
        <end position="24"/>
    </location>
</feature>
<evidence type="ECO:0000313" key="10">
    <source>
        <dbReference type="Proteomes" id="UP000228947"/>
    </source>
</evidence>
<name>A0A2M8PWW4_9CHLR</name>
<dbReference type="AlphaFoldDB" id="A0A2M8PWW4"/>
<dbReference type="PROSITE" id="PS50011">
    <property type="entry name" value="PROTEIN_KINASE_DOM"/>
    <property type="match status" value="1"/>
</dbReference>
<keyword evidence="2" id="KW-0808">Transferase</keyword>
<dbReference type="Proteomes" id="UP000228947">
    <property type="component" value="Unassembled WGS sequence"/>
</dbReference>
<evidence type="ECO:0000313" key="9">
    <source>
        <dbReference type="EMBL" id="PJF42018.1"/>
    </source>
</evidence>
<protein>
    <recommendedName>
        <fullName evidence="1">non-specific serine/threonine protein kinase</fullName>
        <ecNumber evidence="1">2.7.11.1</ecNumber>
    </recommendedName>
</protein>
<dbReference type="Pfam" id="PF00069">
    <property type="entry name" value="Pkinase"/>
    <property type="match status" value="1"/>
</dbReference>
<dbReference type="GO" id="GO:0004674">
    <property type="term" value="F:protein serine/threonine kinase activity"/>
    <property type="evidence" value="ECO:0007669"/>
    <property type="project" value="UniProtKB-KW"/>
</dbReference>
<keyword evidence="7" id="KW-0812">Transmembrane</keyword>
<evidence type="ECO:0000256" key="2">
    <source>
        <dbReference type="ARBA" id="ARBA00022679"/>
    </source>
</evidence>
<accession>A0A2M8PWW4</accession>
<gene>
    <name evidence="9" type="ORF">CUN50_05685</name>
</gene>